<name>A0A6M8HXL6_9PROT</name>
<evidence type="ECO:0000313" key="2">
    <source>
        <dbReference type="Proteomes" id="UP000500767"/>
    </source>
</evidence>
<reference evidence="1 2" key="1">
    <citation type="journal article" date="2014" name="World J. Microbiol. Biotechnol.">
        <title>Biodiversity and physiological characteristics of Antarctic and Arctic lichens-associated bacteria.</title>
        <authorList>
            <person name="Lee Y.M."/>
            <person name="Kim E.H."/>
            <person name="Lee H.K."/>
            <person name="Hong S.G."/>
        </authorList>
    </citation>
    <scope>NUCLEOTIDE SEQUENCE [LARGE SCALE GENOMIC DNA]</scope>
    <source>
        <strain evidence="1 2">PAMC 26569</strain>
        <plasmid evidence="1">unnamed1</plasmid>
    </source>
</reference>
<dbReference type="AlphaFoldDB" id="A0A6M8HXL6"/>
<geneLocation type="plasmid" evidence="1 2">
    <name>unnamed1</name>
</geneLocation>
<sequence>MIDISLQIKAAWMITLAVSAGAIDPALARALRVLHRLARLQTLYCLAN</sequence>
<dbReference type="KEGG" id="lck:HN018_22270"/>
<organism evidence="1 2">
    <name type="scientific">Lichenicola cladoniae</name>
    <dbReference type="NCBI Taxonomy" id="1484109"/>
    <lineage>
        <taxon>Bacteria</taxon>
        <taxon>Pseudomonadati</taxon>
        <taxon>Pseudomonadota</taxon>
        <taxon>Alphaproteobacteria</taxon>
        <taxon>Acetobacterales</taxon>
        <taxon>Acetobacteraceae</taxon>
        <taxon>Lichenicola</taxon>
    </lineage>
</organism>
<dbReference type="EMBL" id="CP053709">
    <property type="protein sequence ID" value="QKE92947.1"/>
    <property type="molecule type" value="Genomic_DNA"/>
</dbReference>
<keyword evidence="2" id="KW-1185">Reference proteome</keyword>
<protein>
    <submittedName>
        <fullName evidence="1">Uncharacterized protein</fullName>
    </submittedName>
</protein>
<accession>A0A6M8HXL6</accession>
<gene>
    <name evidence="1" type="ORF">HN018_22270</name>
</gene>
<proteinExistence type="predicted"/>
<keyword evidence="1" id="KW-0614">Plasmid</keyword>
<evidence type="ECO:0000313" key="1">
    <source>
        <dbReference type="EMBL" id="QKE92947.1"/>
    </source>
</evidence>
<dbReference type="Proteomes" id="UP000500767">
    <property type="component" value="Plasmid unnamed1"/>
</dbReference>
<dbReference type="RefSeq" id="WP_171837850.1">
    <property type="nucleotide sequence ID" value="NZ_CP053709.1"/>
</dbReference>